<keyword evidence="4" id="KW-0677">Repeat</keyword>
<dbReference type="PRINTS" id="PR00320">
    <property type="entry name" value="GPROTEINBRPT"/>
</dbReference>
<feature type="repeat" description="WD" evidence="5">
    <location>
        <begin position="145"/>
        <end position="175"/>
    </location>
</feature>
<dbReference type="InterPro" id="IPR020472">
    <property type="entry name" value="WD40_PAC1"/>
</dbReference>
<dbReference type="Gene3D" id="3.10.20.870">
    <property type="entry name" value="PFU (PLAA family ubiquitin binding), C-terminal domain"/>
    <property type="match status" value="1"/>
</dbReference>
<dbReference type="InterPro" id="IPR001680">
    <property type="entry name" value="WD40_rpt"/>
</dbReference>
<dbReference type="InterPro" id="IPR015943">
    <property type="entry name" value="WD40/YVTN_repeat-like_dom_sf"/>
</dbReference>
<comment type="caution">
    <text evidence="8">The sequence shown here is derived from an EMBL/GenBank/DDBJ whole genome shotgun (WGS) entry which is preliminary data.</text>
</comment>
<dbReference type="PANTHER" id="PTHR19849">
    <property type="entry name" value="PHOSPHOLIPASE A-2-ACTIVATING PROTEIN"/>
    <property type="match status" value="1"/>
</dbReference>
<dbReference type="Gene3D" id="2.130.10.10">
    <property type="entry name" value="YVTN repeat-like/Quinoprotein amine dehydrogenase"/>
    <property type="match status" value="1"/>
</dbReference>
<sequence length="758" mass="83556">MEIDFNEYQLRCELHGHEDDVRGICVCGNEAIATSSRDKTVRLWSQDPSEKRKFVYSKILLGHTSFVGPISWIPPNEELTEGGIVSGGMDTLLLVWDLKSGDKVQTLKGHSLQVTGIALDNGDIVSSSVDCTLRRWRNGQSVETWEAHKAPIQAVIKLPSGELVTGSSDTTLKLWRGKTCLHTFNGHADTVRGLAVMSGLGVLSASHDGSLRLWAVSGEVLMEMVGHTAIVYSVDSHASGLIVSGSEDRFAKIWKDGVCVQSIEHPGCVWDAKFMENGDIVTACSDGVVRIWTVHQDNIADQLERDLYTSELSQYKTSRKRVGGLKLEELPGLEALKIPGTSDGQTKVVREGDNGVAYAWNMPEQKWDKIGEVVDGPEEAGRTFHDGVPYDHVFDVDIGDGMPIRKLPYNRSDNPYDVADKWLLKENLPLSFREQIVQFILQNTGQKDVTFDASFRDPFTGANAYVPGQPSRTSDASAKPTFKHIPKKGMLVFDTAQFDGILKKISEFNSALQSDQEKQNLSLTEPDVSRLGAIVKILKDTSHYHSSKFADADISLLLNLLHSWPISMTFPVIDLVRMILLHPDGATMLHKRFQAENDILMEVIKKVTSNSAVPANLLTSIRTVTNLFKNSCYYGWLQKHRSEVLDAFSSCSSSPNKNLQLSYSTLILNYAVLLTESKDEEGQYQVLSAALEIAEDGKVEVDSKFRALVAVGSLMLEGLVKKAALDFDVLNIAKAAKASKESKLAEIGSDIELVAKQG</sequence>
<feature type="repeat" description="WD" evidence="5">
    <location>
        <begin position="14"/>
        <end position="45"/>
    </location>
</feature>
<evidence type="ECO:0000256" key="4">
    <source>
        <dbReference type="ARBA" id="ARBA00022737"/>
    </source>
</evidence>
<protein>
    <recommendedName>
        <fullName evidence="10">Phospholipase A-2-activating protein</fullName>
    </recommendedName>
</protein>
<gene>
    <name evidence="8" type="ORF">PIB30_018054</name>
</gene>
<dbReference type="PROSITE" id="PS51396">
    <property type="entry name" value="PUL"/>
    <property type="match status" value="1"/>
</dbReference>
<evidence type="ECO:0008006" key="10">
    <source>
        <dbReference type="Google" id="ProtNLM"/>
    </source>
</evidence>
<keyword evidence="3 5" id="KW-0853">WD repeat</keyword>
<evidence type="ECO:0000256" key="2">
    <source>
        <dbReference type="ARBA" id="ARBA00022490"/>
    </source>
</evidence>
<dbReference type="InterPro" id="IPR019775">
    <property type="entry name" value="WD40_repeat_CS"/>
</dbReference>
<evidence type="ECO:0000256" key="1">
    <source>
        <dbReference type="ARBA" id="ARBA00004496"/>
    </source>
</evidence>
<name>A0ABU6X5B1_9FABA</name>
<feature type="repeat" description="WD" evidence="5">
    <location>
        <begin position="184"/>
        <end position="214"/>
    </location>
</feature>
<dbReference type="PROSITE" id="PS51394">
    <property type="entry name" value="PFU"/>
    <property type="match status" value="1"/>
</dbReference>
<organism evidence="8 9">
    <name type="scientific">Stylosanthes scabra</name>
    <dbReference type="NCBI Taxonomy" id="79078"/>
    <lineage>
        <taxon>Eukaryota</taxon>
        <taxon>Viridiplantae</taxon>
        <taxon>Streptophyta</taxon>
        <taxon>Embryophyta</taxon>
        <taxon>Tracheophyta</taxon>
        <taxon>Spermatophyta</taxon>
        <taxon>Magnoliopsida</taxon>
        <taxon>eudicotyledons</taxon>
        <taxon>Gunneridae</taxon>
        <taxon>Pentapetalae</taxon>
        <taxon>rosids</taxon>
        <taxon>fabids</taxon>
        <taxon>Fabales</taxon>
        <taxon>Fabaceae</taxon>
        <taxon>Papilionoideae</taxon>
        <taxon>50 kb inversion clade</taxon>
        <taxon>dalbergioids sensu lato</taxon>
        <taxon>Dalbergieae</taxon>
        <taxon>Pterocarpus clade</taxon>
        <taxon>Stylosanthes</taxon>
    </lineage>
</organism>
<dbReference type="Pfam" id="PF09070">
    <property type="entry name" value="PFU"/>
    <property type="match status" value="1"/>
</dbReference>
<keyword evidence="2" id="KW-0963">Cytoplasm</keyword>
<dbReference type="Proteomes" id="UP001341840">
    <property type="component" value="Unassembled WGS sequence"/>
</dbReference>
<accession>A0ABU6X5B1</accession>
<keyword evidence="9" id="KW-1185">Reference proteome</keyword>
<dbReference type="PANTHER" id="PTHR19849:SF0">
    <property type="entry name" value="PHOSPHOLIPASE A-2-ACTIVATING PROTEIN"/>
    <property type="match status" value="1"/>
</dbReference>
<dbReference type="InterPro" id="IPR013535">
    <property type="entry name" value="PUL_dom"/>
</dbReference>
<dbReference type="CDD" id="cd00200">
    <property type="entry name" value="WD40"/>
    <property type="match status" value="1"/>
</dbReference>
<dbReference type="PROSITE" id="PS00678">
    <property type="entry name" value="WD_REPEATS_1"/>
    <property type="match status" value="1"/>
</dbReference>
<evidence type="ECO:0000313" key="8">
    <source>
        <dbReference type="EMBL" id="MED6193309.1"/>
    </source>
</evidence>
<dbReference type="InterPro" id="IPR036322">
    <property type="entry name" value="WD40_repeat_dom_sf"/>
</dbReference>
<evidence type="ECO:0000313" key="9">
    <source>
        <dbReference type="Proteomes" id="UP001341840"/>
    </source>
</evidence>
<comment type="subcellular location">
    <subcellularLocation>
        <location evidence="1">Cytoplasm</location>
    </subcellularLocation>
</comment>
<evidence type="ECO:0000256" key="5">
    <source>
        <dbReference type="PROSITE-ProRule" id="PRU00221"/>
    </source>
</evidence>
<dbReference type="PROSITE" id="PS50082">
    <property type="entry name" value="WD_REPEATS_2"/>
    <property type="match status" value="5"/>
</dbReference>
<proteinExistence type="predicted"/>
<dbReference type="InterPro" id="IPR015155">
    <property type="entry name" value="PFU"/>
</dbReference>
<dbReference type="Pfam" id="PF08324">
    <property type="entry name" value="PUL"/>
    <property type="match status" value="1"/>
</dbReference>
<reference evidence="8 9" key="1">
    <citation type="journal article" date="2023" name="Plants (Basel)">
        <title>Bridging the Gap: Combining Genomics and Transcriptomics Approaches to Understand Stylosanthes scabra, an Orphan Legume from the Brazilian Caatinga.</title>
        <authorList>
            <person name="Ferreira-Neto J.R.C."/>
            <person name="da Silva M.D."/>
            <person name="Binneck E."/>
            <person name="de Melo N.F."/>
            <person name="da Silva R.H."/>
            <person name="de Melo A.L.T.M."/>
            <person name="Pandolfi V."/>
            <person name="Bustamante F.O."/>
            <person name="Brasileiro-Vidal A.C."/>
            <person name="Benko-Iseppon A.M."/>
        </authorList>
    </citation>
    <scope>NUCLEOTIDE SEQUENCE [LARGE SCALE GENOMIC DNA]</scope>
    <source>
        <tissue evidence="8">Leaves</tissue>
    </source>
</reference>
<feature type="repeat" description="WD" evidence="5">
    <location>
        <begin position="224"/>
        <end position="255"/>
    </location>
</feature>
<dbReference type="InterPro" id="IPR011989">
    <property type="entry name" value="ARM-like"/>
</dbReference>
<feature type="repeat" description="WD" evidence="5">
    <location>
        <begin position="60"/>
        <end position="106"/>
    </location>
</feature>
<feature type="domain" description="PUL" evidence="7">
    <location>
        <begin position="483"/>
        <end position="754"/>
    </location>
</feature>
<dbReference type="Pfam" id="PF00400">
    <property type="entry name" value="WD40"/>
    <property type="match status" value="6"/>
</dbReference>
<feature type="domain" description="PFU" evidence="6">
    <location>
        <begin position="359"/>
        <end position="454"/>
    </location>
</feature>
<evidence type="ECO:0000256" key="3">
    <source>
        <dbReference type="ARBA" id="ARBA00022574"/>
    </source>
</evidence>
<evidence type="ECO:0000259" key="6">
    <source>
        <dbReference type="PROSITE" id="PS51394"/>
    </source>
</evidence>
<dbReference type="EMBL" id="JASCZI010211502">
    <property type="protein sequence ID" value="MED6193309.1"/>
    <property type="molecule type" value="Genomic_DNA"/>
</dbReference>
<dbReference type="SUPFAM" id="SSF50978">
    <property type="entry name" value="WD40 repeat-like"/>
    <property type="match status" value="1"/>
</dbReference>
<evidence type="ECO:0000259" key="7">
    <source>
        <dbReference type="PROSITE" id="PS51396"/>
    </source>
</evidence>
<dbReference type="Gene3D" id="1.25.10.10">
    <property type="entry name" value="Leucine-rich Repeat Variant"/>
    <property type="match status" value="1"/>
</dbReference>
<dbReference type="InterPro" id="IPR038122">
    <property type="entry name" value="PFU_sf"/>
</dbReference>
<dbReference type="SMART" id="SM00320">
    <property type="entry name" value="WD40"/>
    <property type="match status" value="7"/>
</dbReference>